<feature type="compositionally biased region" description="Low complexity" evidence="1">
    <location>
        <begin position="11"/>
        <end position="22"/>
    </location>
</feature>
<reference evidence="2" key="1">
    <citation type="submission" date="2020-02" db="EMBL/GenBank/DDBJ databases">
        <authorList>
            <person name="Meier V. D."/>
        </authorList>
    </citation>
    <scope>NUCLEOTIDE SEQUENCE</scope>
    <source>
        <strain evidence="2">AVDCRST_MAG64</strain>
    </source>
</reference>
<sequence length="321" mass="35084">ARRAGHEPQPRVRGPARAGRAVAVRRGRRGLRAARAQRQRQDHAISDPLDAAPRGAGDGEHPRDGRRGRARRGPPADRGRVPVAEPRQAAHRRRKPDAPGPPLRPARAGTRAARVGGPGVGRAGRAVARARRHVQRRHAPARRAGQGAAAPPARAADGRAEHRPRPRRPHRPVAPAPRDQRRRRDGAADHAPDGRGRALHAPGRARPGQAARVRHARGPEVTRRRRRRYDRHPRPRRRPYRPARPPRRRRRPAGRRRDGEGGARARSRARAARRRSRPGPGGLDLGGQADVGGRVRPTHGPTVPNGERRGDGGTADDLASL</sequence>
<feature type="compositionally biased region" description="Basic residues" evidence="1">
    <location>
        <begin position="23"/>
        <end position="38"/>
    </location>
</feature>
<evidence type="ECO:0000313" key="2">
    <source>
        <dbReference type="EMBL" id="CAA9379893.1"/>
    </source>
</evidence>
<keyword evidence="2" id="KW-0547">Nucleotide-binding</keyword>
<feature type="non-terminal residue" evidence="2">
    <location>
        <position position="1"/>
    </location>
</feature>
<feature type="compositionally biased region" description="Low complexity" evidence="1">
    <location>
        <begin position="142"/>
        <end position="155"/>
    </location>
</feature>
<feature type="compositionally biased region" description="Basic and acidic residues" evidence="1">
    <location>
        <begin position="185"/>
        <end position="196"/>
    </location>
</feature>
<proteinExistence type="predicted"/>
<organism evidence="2">
    <name type="scientific">uncultured Phycisphaerae bacterium</name>
    <dbReference type="NCBI Taxonomy" id="904963"/>
    <lineage>
        <taxon>Bacteria</taxon>
        <taxon>Pseudomonadati</taxon>
        <taxon>Planctomycetota</taxon>
        <taxon>Phycisphaerae</taxon>
        <taxon>environmental samples</taxon>
    </lineage>
</organism>
<accession>A0A6J4N9R6</accession>
<feature type="compositionally biased region" description="Basic residues" evidence="1">
    <location>
        <begin position="223"/>
        <end position="254"/>
    </location>
</feature>
<feature type="compositionally biased region" description="Basic and acidic residues" evidence="1">
    <location>
        <begin position="57"/>
        <end position="67"/>
    </location>
</feature>
<evidence type="ECO:0000256" key="1">
    <source>
        <dbReference type="SAM" id="MobiDB-lite"/>
    </source>
</evidence>
<dbReference type="AlphaFoldDB" id="A0A6J4N9R6"/>
<feature type="non-terminal residue" evidence="2">
    <location>
        <position position="321"/>
    </location>
</feature>
<protein>
    <submittedName>
        <fullName evidence="2">Efflux ABC transporter, ATP-binding protein</fullName>
    </submittedName>
</protein>
<gene>
    <name evidence="2" type="ORF">AVDCRST_MAG64-558</name>
</gene>
<name>A0A6J4N9R6_9BACT</name>
<dbReference type="EMBL" id="CADCUQ010000150">
    <property type="protein sequence ID" value="CAA9379893.1"/>
    <property type="molecule type" value="Genomic_DNA"/>
</dbReference>
<keyword evidence="2" id="KW-0067">ATP-binding</keyword>
<feature type="region of interest" description="Disordered" evidence="1">
    <location>
        <begin position="1"/>
        <end position="321"/>
    </location>
</feature>
<feature type="compositionally biased region" description="Basic residues" evidence="1">
    <location>
        <begin position="128"/>
        <end position="141"/>
    </location>
</feature>
<feature type="compositionally biased region" description="Basic and acidic residues" evidence="1">
    <location>
        <begin position="1"/>
        <end position="10"/>
    </location>
</feature>
<feature type="compositionally biased region" description="Basic residues" evidence="1">
    <location>
        <begin position="265"/>
        <end position="277"/>
    </location>
</feature>
<feature type="compositionally biased region" description="Low complexity" evidence="1">
    <location>
        <begin position="201"/>
        <end position="211"/>
    </location>
</feature>
<feature type="compositionally biased region" description="Low complexity" evidence="1">
    <location>
        <begin position="105"/>
        <end position="115"/>
    </location>
</feature>
<dbReference type="GO" id="GO:0005524">
    <property type="term" value="F:ATP binding"/>
    <property type="evidence" value="ECO:0007669"/>
    <property type="project" value="UniProtKB-KW"/>
</dbReference>